<evidence type="ECO:0000256" key="6">
    <source>
        <dbReference type="ARBA" id="ARBA00022989"/>
    </source>
</evidence>
<dbReference type="GO" id="GO:0033215">
    <property type="term" value="P:reductive iron assimilation"/>
    <property type="evidence" value="ECO:0007669"/>
    <property type="project" value="TreeGrafter"/>
</dbReference>
<sequence>MDGPTLLHARHEGHAHGNSNNVKTGYIIFACTFLAMCLFSIKNSIVPRVPRRYRRLVNPPLCVTITVWCTFALVFSLSHLRPDGFVGIAKRAGRVCYAMLPLVLFLGLRPSPLPNTFYLQTVHLHKWVSRVVVLVGLIHGILYFIFFVQNDRIPRLFKFYNFLGVITLFMMLALGLTSLKPFRRRFYTWFYRLHYPFAWLTVILGCIHARPGTNLLTFWCVAILIGQIVYRVSTSKTTNIEEHAITHNLKFAILPRSVMPEYFPVGSHLRVSHSLRNPLTWISPTHPYTIASHPSDSEVRLLVRETKFKFAPSPNSSFGSGQVSVSGPYSSIDDTMFNTAHQVLIITGGAGLSFGAAVYRGLKINGINEVKLIWIVKAKSELSALQMLGVDSNVSVFVTGRASKNRSATADDDFDLELEDLLEEDNDGTAKDAFELLSEAEEEGFDDFVSSATLTPGEAATSSTSIKDKNELSGISIHKGRPVLSTEIKEFFSDAEIAAGNSWVVACGPEGLVNDAKKWTEKQSTDLIFHGEKYVM</sequence>
<evidence type="ECO:0000256" key="5">
    <source>
        <dbReference type="ARBA" id="ARBA00022982"/>
    </source>
</evidence>
<dbReference type="Pfam" id="PF08022">
    <property type="entry name" value="FAD_binding_8"/>
    <property type="match status" value="1"/>
</dbReference>
<dbReference type="EMBL" id="CCBN010000020">
    <property type="protein sequence ID" value="CDO57314.1"/>
    <property type="molecule type" value="Genomic_DNA"/>
</dbReference>
<evidence type="ECO:0000256" key="8">
    <source>
        <dbReference type="ARBA" id="ARBA00023065"/>
    </source>
</evidence>
<dbReference type="Gene3D" id="3.40.50.80">
    <property type="entry name" value="Nucleotide-binding domain of ferredoxin-NADP reductase (FNR) module"/>
    <property type="match status" value="1"/>
</dbReference>
<name>A0A0J9XIR6_GEOCN</name>
<keyword evidence="4" id="KW-0274">FAD</keyword>
<dbReference type="Pfam" id="PF08030">
    <property type="entry name" value="NAD_binding_6"/>
    <property type="match status" value="1"/>
</dbReference>
<dbReference type="PANTHER" id="PTHR11972">
    <property type="entry name" value="NADPH OXIDASE"/>
    <property type="match status" value="1"/>
</dbReference>
<feature type="domain" description="Ferric oxidoreductase" evidence="11">
    <location>
        <begin position="92"/>
        <end position="204"/>
    </location>
</feature>
<keyword evidence="8" id="KW-0813">Transport</keyword>
<evidence type="ECO:0000259" key="12">
    <source>
        <dbReference type="Pfam" id="PF08022"/>
    </source>
</evidence>
<evidence type="ECO:0000313" key="15">
    <source>
        <dbReference type="Proteomes" id="UP000242525"/>
    </source>
</evidence>
<dbReference type="PANTHER" id="PTHR11972:SF178">
    <property type="entry name" value="FERRIC REDUCTASE TRANSMEMBRANE COMPONENT 8-RELATED"/>
    <property type="match status" value="1"/>
</dbReference>
<dbReference type="Pfam" id="PF01794">
    <property type="entry name" value="Ferric_reduct"/>
    <property type="match status" value="1"/>
</dbReference>
<comment type="subcellular location">
    <subcellularLocation>
        <location evidence="1">Membrane</location>
        <topology evidence="1">Multi-pass membrane protein</topology>
    </subcellularLocation>
</comment>
<dbReference type="Proteomes" id="UP000242525">
    <property type="component" value="Unassembled WGS sequence"/>
</dbReference>
<evidence type="ECO:0000256" key="2">
    <source>
        <dbReference type="ARBA" id="ARBA00022630"/>
    </source>
</evidence>
<dbReference type="InterPro" id="IPR013112">
    <property type="entry name" value="FAD-bd_8"/>
</dbReference>
<dbReference type="CDD" id="cd06186">
    <property type="entry name" value="NOX_Duox_like_FAD_NADP"/>
    <property type="match status" value="1"/>
</dbReference>
<keyword evidence="8" id="KW-0406">Ion transport</keyword>
<evidence type="ECO:0000259" key="13">
    <source>
        <dbReference type="Pfam" id="PF08030"/>
    </source>
</evidence>
<dbReference type="STRING" id="1173061.A0A0J9XIR6"/>
<evidence type="ECO:0000256" key="7">
    <source>
        <dbReference type="ARBA" id="ARBA00023002"/>
    </source>
</evidence>
<reference evidence="14" key="1">
    <citation type="submission" date="2014-03" db="EMBL/GenBank/DDBJ databases">
        <authorList>
            <person name="Casaregola S."/>
        </authorList>
    </citation>
    <scope>NUCLEOTIDE SEQUENCE [LARGE SCALE GENOMIC DNA]</scope>
    <source>
        <strain evidence="14">CLIB 918</strain>
    </source>
</reference>
<accession>A0A0J9XIR6</accession>
<evidence type="ECO:0000256" key="10">
    <source>
        <dbReference type="SAM" id="Phobius"/>
    </source>
</evidence>
<keyword evidence="6 10" id="KW-1133">Transmembrane helix</keyword>
<dbReference type="GO" id="GO:0000293">
    <property type="term" value="F:ferric-chelate reductase activity"/>
    <property type="evidence" value="ECO:0007669"/>
    <property type="project" value="TreeGrafter"/>
</dbReference>
<dbReference type="InterPro" id="IPR050369">
    <property type="entry name" value="RBOH/FRE"/>
</dbReference>
<keyword evidence="2" id="KW-0285">Flavoprotein</keyword>
<dbReference type="SFLD" id="SFLDF00463">
    <property type="entry name" value="AIM14"/>
    <property type="match status" value="1"/>
</dbReference>
<gene>
    <name evidence="14" type="ORF">BN980_GECA20s01022g</name>
</gene>
<dbReference type="InterPro" id="IPR013130">
    <property type="entry name" value="Fe3_Rdtase_TM_dom"/>
</dbReference>
<evidence type="ECO:0000259" key="11">
    <source>
        <dbReference type="Pfam" id="PF01794"/>
    </source>
</evidence>
<feature type="transmembrane region" description="Helical" evidence="10">
    <location>
        <begin position="61"/>
        <end position="80"/>
    </location>
</feature>
<proteinExistence type="predicted"/>
<keyword evidence="5" id="KW-0249">Electron transport</keyword>
<feature type="domain" description="FAD-binding 8" evidence="12">
    <location>
        <begin position="254"/>
        <end position="307"/>
    </location>
</feature>
<keyword evidence="7" id="KW-0560">Oxidoreductase</keyword>
<feature type="transmembrane region" description="Helical" evidence="10">
    <location>
        <begin position="128"/>
        <end position="147"/>
    </location>
</feature>
<dbReference type="AlphaFoldDB" id="A0A0J9XIR6"/>
<feature type="transmembrane region" description="Helical" evidence="10">
    <location>
        <begin position="24"/>
        <end position="41"/>
    </location>
</feature>
<keyword evidence="3 10" id="KW-0812">Transmembrane</keyword>
<dbReference type="InterPro" id="IPR013121">
    <property type="entry name" value="Fe_red_NAD-bd_6"/>
</dbReference>
<dbReference type="SFLD" id="SFLDG01168">
    <property type="entry name" value="Ferric_reductase_subgroup_(FRE"/>
    <property type="match status" value="1"/>
</dbReference>
<evidence type="ECO:0000256" key="4">
    <source>
        <dbReference type="ARBA" id="ARBA00022827"/>
    </source>
</evidence>
<protein>
    <submittedName>
        <fullName evidence="14">Similar to Saccharomyces cerevisiae YLR047C FRE8 Protein with sequence similarity to iron/copper reductases</fullName>
    </submittedName>
</protein>
<dbReference type="InterPro" id="IPR039261">
    <property type="entry name" value="FNR_nucleotide-bd"/>
</dbReference>
<evidence type="ECO:0000313" key="14">
    <source>
        <dbReference type="EMBL" id="CDO57314.1"/>
    </source>
</evidence>
<dbReference type="OrthoDB" id="10006946at2759"/>
<organism evidence="14 15">
    <name type="scientific">Geotrichum candidum</name>
    <name type="common">Oospora lactis</name>
    <name type="synonym">Dipodascus geotrichum</name>
    <dbReference type="NCBI Taxonomy" id="1173061"/>
    <lineage>
        <taxon>Eukaryota</taxon>
        <taxon>Fungi</taxon>
        <taxon>Dikarya</taxon>
        <taxon>Ascomycota</taxon>
        <taxon>Saccharomycotina</taxon>
        <taxon>Dipodascomycetes</taxon>
        <taxon>Dipodascales</taxon>
        <taxon>Dipodascaceae</taxon>
        <taxon>Geotrichum</taxon>
    </lineage>
</organism>
<dbReference type="SFLD" id="SFLDS00052">
    <property type="entry name" value="Ferric_Reductase_Domain"/>
    <property type="match status" value="1"/>
</dbReference>
<feature type="domain" description="Ferric reductase NAD binding" evidence="13">
    <location>
        <begin position="342"/>
        <end position="519"/>
    </location>
</feature>
<keyword evidence="9 10" id="KW-0472">Membrane</keyword>
<evidence type="ECO:0000256" key="3">
    <source>
        <dbReference type="ARBA" id="ARBA00022692"/>
    </source>
</evidence>
<keyword evidence="15" id="KW-1185">Reference proteome</keyword>
<dbReference type="GO" id="GO:0005886">
    <property type="term" value="C:plasma membrane"/>
    <property type="evidence" value="ECO:0007669"/>
    <property type="project" value="TreeGrafter"/>
</dbReference>
<evidence type="ECO:0000256" key="1">
    <source>
        <dbReference type="ARBA" id="ARBA00004141"/>
    </source>
</evidence>
<feature type="transmembrane region" description="Helical" evidence="10">
    <location>
        <begin position="159"/>
        <end position="177"/>
    </location>
</feature>
<comment type="caution">
    <text evidence="14">The sequence shown here is derived from an EMBL/GenBank/DDBJ whole genome shotgun (WGS) entry which is preliminary data.</text>
</comment>
<evidence type="ECO:0000256" key="9">
    <source>
        <dbReference type="ARBA" id="ARBA00023136"/>
    </source>
</evidence>